<evidence type="ECO:0008006" key="4">
    <source>
        <dbReference type="Google" id="ProtNLM"/>
    </source>
</evidence>
<reference evidence="2 3" key="1">
    <citation type="submission" date="2017-09" db="EMBL/GenBank/DDBJ databases">
        <title>Large-scale bioinformatics analysis of Bacillus genomes uncovers conserved roles of natural products in bacterial physiology.</title>
        <authorList>
            <consortium name="Agbiome Team Llc"/>
            <person name="Bleich R.M."/>
            <person name="Grubbs K.J."/>
            <person name="Santa Maria K.C."/>
            <person name="Allen S.E."/>
            <person name="Farag S."/>
            <person name="Shank E.A."/>
            <person name="Bowers A."/>
        </authorList>
    </citation>
    <scope>NUCLEOTIDE SEQUENCE [LARGE SCALE GENOMIC DNA]</scope>
    <source>
        <strain evidence="2 3">AFS067272</strain>
    </source>
</reference>
<dbReference type="Proteomes" id="UP000226357">
    <property type="component" value="Unassembled WGS sequence"/>
</dbReference>
<evidence type="ECO:0000256" key="1">
    <source>
        <dbReference type="SAM" id="Phobius"/>
    </source>
</evidence>
<keyword evidence="1" id="KW-1133">Transmembrane helix</keyword>
<evidence type="ECO:0000313" key="3">
    <source>
        <dbReference type="Proteomes" id="UP000226357"/>
    </source>
</evidence>
<keyword evidence="1" id="KW-0472">Membrane</keyword>
<evidence type="ECO:0000313" key="2">
    <source>
        <dbReference type="EMBL" id="PFR98136.1"/>
    </source>
</evidence>
<keyword evidence="1" id="KW-0812">Transmembrane</keyword>
<feature type="transmembrane region" description="Helical" evidence="1">
    <location>
        <begin position="65"/>
        <end position="87"/>
    </location>
</feature>
<dbReference type="RefSeq" id="WP_098523450.1">
    <property type="nucleotide sequence ID" value="NZ_NUYJ01000091.1"/>
</dbReference>
<name>A0AA44TD84_BACCE</name>
<dbReference type="EMBL" id="NVBO01000225">
    <property type="protein sequence ID" value="PFR98136.1"/>
    <property type="molecule type" value="Genomic_DNA"/>
</dbReference>
<sequence>MRIIERKPNYRRKSLYHLDQANTYLQNLVQTKSFFKLIILVVISFTTVYSPYINIVRILVKDINIILRDIVTSLFFILPVTLIFLLIMREQRKMLFKKVTVKQYKKSVFYALLVICSVLLTVCVITTFTTYKASSNPGMDVSLICLLLKIPTISIQLIGENIMFISFLLFWYKIFQFIKCNNSLLLGLSLLFSSLSFGLLHLSTYSFNWVQCVLIIGIPAASHMILFLRYKNAHLGYWMHLNYDLLVMMFVIIGTLFSNY</sequence>
<protein>
    <recommendedName>
        <fullName evidence="4">CPBP family intramembrane metalloprotease</fullName>
    </recommendedName>
</protein>
<feature type="transmembrane region" description="Helical" evidence="1">
    <location>
        <begin position="240"/>
        <end position="258"/>
    </location>
</feature>
<organism evidence="2 3">
    <name type="scientific">Bacillus cereus</name>
    <dbReference type="NCBI Taxonomy" id="1396"/>
    <lineage>
        <taxon>Bacteria</taxon>
        <taxon>Bacillati</taxon>
        <taxon>Bacillota</taxon>
        <taxon>Bacilli</taxon>
        <taxon>Bacillales</taxon>
        <taxon>Bacillaceae</taxon>
        <taxon>Bacillus</taxon>
        <taxon>Bacillus cereus group</taxon>
    </lineage>
</organism>
<proteinExistence type="predicted"/>
<gene>
    <name evidence="2" type="ORF">COK38_19275</name>
</gene>
<feature type="transmembrane region" description="Helical" evidence="1">
    <location>
        <begin position="208"/>
        <end position="228"/>
    </location>
</feature>
<feature type="transmembrane region" description="Helical" evidence="1">
    <location>
        <begin position="34"/>
        <end position="53"/>
    </location>
</feature>
<comment type="caution">
    <text evidence="2">The sequence shown here is derived from an EMBL/GenBank/DDBJ whole genome shotgun (WGS) entry which is preliminary data.</text>
</comment>
<dbReference type="AlphaFoldDB" id="A0AA44TD84"/>
<feature type="transmembrane region" description="Helical" evidence="1">
    <location>
        <begin position="108"/>
        <end position="130"/>
    </location>
</feature>
<feature type="transmembrane region" description="Helical" evidence="1">
    <location>
        <begin position="184"/>
        <end position="202"/>
    </location>
</feature>
<accession>A0AA44TD84</accession>
<feature type="transmembrane region" description="Helical" evidence="1">
    <location>
        <begin position="150"/>
        <end position="172"/>
    </location>
</feature>